<comment type="caution">
    <text evidence="6">The sequence shown here is derived from an EMBL/GenBank/DDBJ whole genome shotgun (WGS) entry which is preliminary data.</text>
</comment>
<feature type="transmembrane region" description="Helical" evidence="5">
    <location>
        <begin position="32"/>
        <end position="53"/>
    </location>
</feature>
<keyword evidence="4 5" id="KW-0472">Membrane</keyword>
<evidence type="ECO:0000313" key="7">
    <source>
        <dbReference type="Proteomes" id="UP000289216"/>
    </source>
</evidence>
<proteinExistence type="predicted"/>
<dbReference type="GO" id="GO:0016020">
    <property type="term" value="C:membrane"/>
    <property type="evidence" value="ECO:0007669"/>
    <property type="project" value="UniProtKB-SubCell"/>
</dbReference>
<sequence length="101" mass="12092">MCHFRIEGRNFMETKHEEYFNIPVYQAFTKPLMFGGLPLSIFMVLIASMIMALFVFHSIFFTILFFIFYIALYVIVKLNPRFDPLLLEIVARINLKKFIHY</sequence>
<comment type="subcellular location">
    <subcellularLocation>
        <location evidence="1">Membrane</location>
    </subcellularLocation>
</comment>
<evidence type="ECO:0000256" key="3">
    <source>
        <dbReference type="ARBA" id="ARBA00022989"/>
    </source>
</evidence>
<evidence type="ECO:0000256" key="4">
    <source>
        <dbReference type="ARBA" id="ARBA00023136"/>
    </source>
</evidence>
<name>A0A4Q2L3P4_9FUSO</name>
<evidence type="ECO:0000313" key="6">
    <source>
        <dbReference type="EMBL" id="RXZ70701.1"/>
    </source>
</evidence>
<protein>
    <submittedName>
        <fullName evidence="6">Uncharacterized protein</fullName>
    </submittedName>
</protein>
<gene>
    <name evidence="6" type="ORF">EPT53_03190</name>
</gene>
<reference evidence="6 7" key="1">
    <citation type="submission" date="2019-01" db="EMBL/GenBank/DDBJ databases">
        <title>Fusobacterium necrophorum Isolated From the Uterus of Dairy Cows.</title>
        <authorList>
            <person name="Francis A.M."/>
        </authorList>
    </citation>
    <scope>NUCLEOTIDE SEQUENCE [LARGE SCALE GENOMIC DNA]</scope>
    <source>
        <strain evidence="6 7">KG35</strain>
    </source>
</reference>
<keyword evidence="3 5" id="KW-1133">Transmembrane helix</keyword>
<evidence type="ECO:0000256" key="5">
    <source>
        <dbReference type="SAM" id="Phobius"/>
    </source>
</evidence>
<accession>A0A4Q2L3P4</accession>
<evidence type="ECO:0000256" key="1">
    <source>
        <dbReference type="ARBA" id="ARBA00004370"/>
    </source>
</evidence>
<dbReference type="AlphaFoldDB" id="A0A4Q2L3P4"/>
<dbReference type="InterPro" id="IPR007792">
    <property type="entry name" value="T4SS_VirB3/TrbD/AvhB"/>
</dbReference>
<feature type="transmembrane region" description="Helical" evidence="5">
    <location>
        <begin position="59"/>
        <end position="76"/>
    </location>
</feature>
<dbReference type="EMBL" id="SBAP01000006">
    <property type="protein sequence ID" value="RXZ70701.1"/>
    <property type="molecule type" value="Genomic_DNA"/>
</dbReference>
<keyword evidence="2 5" id="KW-0812">Transmembrane</keyword>
<dbReference type="Proteomes" id="UP000289216">
    <property type="component" value="Unassembled WGS sequence"/>
</dbReference>
<evidence type="ECO:0000256" key="2">
    <source>
        <dbReference type="ARBA" id="ARBA00022692"/>
    </source>
</evidence>
<organism evidence="6 7">
    <name type="scientific">Fusobacterium necrophorum</name>
    <dbReference type="NCBI Taxonomy" id="859"/>
    <lineage>
        <taxon>Bacteria</taxon>
        <taxon>Fusobacteriati</taxon>
        <taxon>Fusobacteriota</taxon>
        <taxon>Fusobacteriia</taxon>
        <taxon>Fusobacteriales</taxon>
        <taxon>Fusobacteriaceae</taxon>
        <taxon>Fusobacterium</taxon>
    </lineage>
</organism>
<dbReference type="Pfam" id="PF05101">
    <property type="entry name" value="VirB3"/>
    <property type="match status" value="1"/>
</dbReference>